<dbReference type="RefSeq" id="WP_322776043.1">
    <property type="nucleotide sequence ID" value="NZ_JARJFB010000003.1"/>
</dbReference>
<evidence type="ECO:0000256" key="1">
    <source>
        <dbReference type="ARBA" id="ARBA00000073"/>
    </source>
</evidence>
<dbReference type="CDD" id="cd00165">
    <property type="entry name" value="S4"/>
    <property type="match status" value="1"/>
</dbReference>
<evidence type="ECO:0000259" key="7">
    <source>
        <dbReference type="SMART" id="SM00363"/>
    </source>
</evidence>
<organism evidence="8 9">
    <name type="scientific">Candidatus Megaera venefica</name>
    <dbReference type="NCBI Taxonomy" id="2055910"/>
    <lineage>
        <taxon>Bacteria</taxon>
        <taxon>Pseudomonadati</taxon>
        <taxon>Pseudomonadota</taxon>
        <taxon>Alphaproteobacteria</taxon>
        <taxon>Rickettsiales</taxon>
        <taxon>Rickettsiaceae</taxon>
        <taxon>Candidatus Megaera</taxon>
    </lineage>
</organism>
<dbReference type="InterPro" id="IPR050343">
    <property type="entry name" value="RsuA_PseudoU_synthase"/>
</dbReference>
<dbReference type="SUPFAM" id="SSF55174">
    <property type="entry name" value="Alpha-L RNA-binding motif"/>
    <property type="match status" value="1"/>
</dbReference>
<evidence type="ECO:0000313" key="8">
    <source>
        <dbReference type="EMBL" id="MEA0970136.1"/>
    </source>
</evidence>
<dbReference type="InterPro" id="IPR018496">
    <property type="entry name" value="PsdUridine_synth_RsuA/RluB_CS"/>
</dbReference>
<feature type="domain" description="RNA-binding S4" evidence="7">
    <location>
        <begin position="1"/>
        <end position="59"/>
    </location>
</feature>
<comment type="caution">
    <text evidence="8">The sequence shown here is derived from an EMBL/GenBank/DDBJ whole genome shotgun (WGS) entry which is preliminary data.</text>
</comment>
<dbReference type="Gene3D" id="3.10.290.10">
    <property type="entry name" value="RNA-binding S4 domain"/>
    <property type="match status" value="1"/>
</dbReference>
<accession>A0ABU5NAE5</accession>
<dbReference type="InterPro" id="IPR000748">
    <property type="entry name" value="PsdUridine_synth_RsuA/RluB/E/F"/>
</dbReference>
<evidence type="ECO:0000256" key="6">
    <source>
        <dbReference type="RuleBase" id="RU003887"/>
    </source>
</evidence>
<dbReference type="Pfam" id="PF00849">
    <property type="entry name" value="PseudoU_synth_2"/>
    <property type="match status" value="1"/>
</dbReference>
<dbReference type="InterPro" id="IPR036986">
    <property type="entry name" value="S4_RNA-bd_sf"/>
</dbReference>
<evidence type="ECO:0000256" key="4">
    <source>
        <dbReference type="ARBA" id="ARBA00023235"/>
    </source>
</evidence>
<proteinExistence type="inferred from homology"/>
<dbReference type="InterPro" id="IPR006145">
    <property type="entry name" value="PsdUridine_synth_RsuA/RluA"/>
</dbReference>
<sequence>MRIAKFIANNGICSRRQAEKLIEQGVVSIDGKIINSPAVNISENNVIIVNGQRLRHDSITRLWIYYKPIGLITTHLDPQGRTTIFETLEGKLPRVVSVGRLDINSEGLLLLTNSGDLARYYESPANKIERIYKVRVFGREKELNFQNQAIVIDGIKYHPKSIKLINKVSANSWYEVILTEGKNREIRKIFEHFGFEVSRLIRTSFGSYSLGNLNPGEFREVKVDRV</sequence>
<dbReference type="PANTHER" id="PTHR47683">
    <property type="entry name" value="PSEUDOURIDINE SYNTHASE FAMILY PROTEIN-RELATED"/>
    <property type="match status" value="1"/>
</dbReference>
<dbReference type="InterPro" id="IPR020094">
    <property type="entry name" value="TruA/RsuA/RluB/E/F_N"/>
</dbReference>
<reference evidence="8 9" key="1">
    <citation type="submission" date="2023-03" db="EMBL/GenBank/DDBJ databases">
        <title>Host association and intracellularity evolved multiple times independently in the Rickettsiales.</title>
        <authorList>
            <person name="Castelli M."/>
            <person name="Nardi T."/>
            <person name="Gammuto L."/>
            <person name="Bellinzona G."/>
            <person name="Sabaneyeva E."/>
            <person name="Potekhin A."/>
            <person name="Serra V."/>
            <person name="Petroni G."/>
            <person name="Sassera D."/>
        </authorList>
    </citation>
    <scope>NUCLEOTIDE SEQUENCE [LARGE SCALE GENOMIC DNA]</scope>
    <source>
        <strain evidence="8 9">Sr 2-6</strain>
    </source>
</reference>
<comment type="similarity">
    <text evidence="2 6">Belongs to the pseudouridine synthase RsuA family.</text>
</comment>
<dbReference type="PROSITE" id="PS01149">
    <property type="entry name" value="PSI_RSU"/>
    <property type="match status" value="1"/>
</dbReference>
<evidence type="ECO:0000256" key="2">
    <source>
        <dbReference type="ARBA" id="ARBA00008348"/>
    </source>
</evidence>
<keyword evidence="3 5" id="KW-0694">RNA-binding</keyword>
<dbReference type="EC" id="5.4.99.-" evidence="6"/>
<evidence type="ECO:0000256" key="5">
    <source>
        <dbReference type="PROSITE-ProRule" id="PRU00182"/>
    </source>
</evidence>
<dbReference type="SUPFAM" id="SSF55120">
    <property type="entry name" value="Pseudouridine synthase"/>
    <property type="match status" value="1"/>
</dbReference>
<dbReference type="PROSITE" id="PS50889">
    <property type="entry name" value="S4"/>
    <property type="match status" value="1"/>
</dbReference>
<name>A0ABU5NAE5_9RICK</name>
<dbReference type="Gene3D" id="3.30.70.580">
    <property type="entry name" value="Pseudouridine synthase I, catalytic domain, N-terminal subdomain"/>
    <property type="match status" value="1"/>
</dbReference>
<dbReference type="NCBIfam" id="TIGR00093">
    <property type="entry name" value="pseudouridine synthase"/>
    <property type="match status" value="1"/>
</dbReference>
<dbReference type="EMBL" id="JARJFB010000003">
    <property type="protein sequence ID" value="MEA0970136.1"/>
    <property type="molecule type" value="Genomic_DNA"/>
</dbReference>
<dbReference type="PANTHER" id="PTHR47683:SF3">
    <property type="entry name" value="RIBOSOMAL LARGE SUBUNIT PSEUDOURIDINE SYNTHASE B"/>
    <property type="match status" value="1"/>
</dbReference>
<dbReference type="InterPro" id="IPR002942">
    <property type="entry name" value="S4_RNA-bd"/>
</dbReference>
<evidence type="ECO:0000313" key="9">
    <source>
        <dbReference type="Proteomes" id="UP001291687"/>
    </source>
</evidence>
<dbReference type="Proteomes" id="UP001291687">
    <property type="component" value="Unassembled WGS sequence"/>
</dbReference>
<dbReference type="Gene3D" id="3.30.70.1560">
    <property type="entry name" value="Alpha-L RNA-binding motif"/>
    <property type="match status" value="1"/>
</dbReference>
<dbReference type="InterPro" id="IPR020103">
    <property type="entry name" value="PsdUridine_synth_cat_dom_sf"/>
</dbReference>
<dbReference type="SMART" id="SM00363">
    <property type="entry name" value="S4"/>
    <property type="match status" value="1"/>
</dbReference>
<keyword evidence="4 6" id="KW-0413">Isomerase</keyword>
<keyword evidence="9" id="KW-1185">Reference proteome</keyword>
<dbReference type="InterPro" id="IPR042092">
    <property type="entry name" value="PsdUridine_s_RsuA/RluB/E/F_cat"/>
</dbReference>
<gene>
    <name evidence="8" type="ORF">Megvenef_00085</name>
</gene>
<comment type="catalytic activity">
    <reaction evidence="1">
        <text>a uridine in RNA = a pseudouridine in RNA</text>
        <dbReference type="Rhea" id="RHEA:48348"/>
        <dbReference type="Rhea" id="RHEA-COMP:12068"/>
        <dbReference type="Rhea" id="RHEA-COMP:12069"/>
        <dbReference type="ChEBI" id="CHEBI:65314"/>
        <dbReference type="ChEBI" id="CHEBI:65315"/>
    </reaction>
</comment>
<protein>
    <recommendedName>
        <fullName evidence="6">Pseudouridine synthase</fullName>
        <ecNumber evidence="6">5.4.99.-</ecNumber>
    </recommendedName>
</protein>
<dbReference type="Pfam" id="PF01479">
    <property type="entry name" value="S4"/>
    <property type="match status" value="1"/>
</dbReference>
<evidence type="ECO:0000256" key="3">
    <source>
        <dbReference type="ARBA" id="ARBA00022884"/>
    </source>
</evidence>